<dbReference type="GO" id="GO:0034354">
    <property type="term" value="P:'de novo' NAD+ biosynthetic process from L-tryptophan"/>
    <property type="evidence" value="ECO:0007669"/>
    <property type="project" value="TreeGrafter"/>
</dbReference>
<dbReference type="EMBL" id="PDNA01000029">
    <property type="protein sequence ID" value="PGH23071.1"/>
    <property type="molecule type" value="Genomic_DNA"/>
</dbReference>
<evidence type="ECO:0000256" key="5">
    <source>
        <dbReference type="RuleBase" id="RU369119"/>
    </source>
</evidence>
<dbReference type="SUPFAM" id="SSF140959">
    <property type="entry name" value="Indolic compounds 2,3-dioxygenase-like"/>
    <property type="match status" value="1"/>
</dbReference>
<keyword evidence="5" id="KW-0223">Dioxygenase</keyword>
<evidence type="ECO:0000256" key="1">
    <source>
        <dbReference type="ARBA" id="ARBA00007119"/>
    </source>
</evidence>
<keyword evidence="5" id="KW-0560">Oxidoreductase</keyword>
<dbReference type="InterPro" id="IPR000898">
    <property type="entry name" value="Indolamine_dOase"/>
</dbReference>
<dbReference type="InterPro" id="IPR037217">
    <property type="entry name" value="Trp/Indoleamine_2_3_dOase-like"/>
</dbReference>
<dbReference type="PROSITE" id="PS00876">
    <property type="entry name" value="IDO_1"/>
    <property type="match status" value="1"/>
</dbReference>
<evidence type="ECO:0000256" key="3">
    <source>
        <dbReference type="ARBA" id="ARBA00023004"/>
    </source>
</evidence>
<protein>
    <recommendedName>
        <fullName evidence="5">Indoleamine 2,3-dioxygenase</fullName>
        <ecNumber evidence="5">1.13.11.52</ecNumber>
    </recommendedName>
</protein>
<dbReference type="PANTHER" id="PTHR28657">
    <property type="entry name" value="INDOLEAMINE 2,3-DIOXYGENASE"/>
    <property type="match status" value="1"/>
</dbReference>
<comment type="function">
    <text evidence="5">Produces N-formyl-kynurenine through the oxidation of tryptophan.</text>
</comment>
<keyword evidence="4 5" id="KW-0349">Heme</keyword>
<keyword evidence="2 4" id="KW-0479">Metal-binding</keyword>
<comment type="caution">
    <text evidence="7">The sequence shown here is derived from an EMBL/GenBank/DDBJ whole genome shotgun (WGS) entry which is preliminary data.</text>
</comment>
<organism evidence="7 8">
    <name type="scientific">Polytolypa hystricis (strain UAMH7299)</name>
    <dbReference type="NCBI Taxonomy" id="1447883"/>
    <lineage>
        <taxon>Eukaryota</taxon>
        <taxon>Fungi</taxon>
        <taxon>Dikarya</taxon>
        <taxon>Ascomycota</taxon>
        <taxon>Pezizomycotina</taxon>
        <taxon>Eurotiomycetes</taxon>
        <taxon>Eurotiomycetidae</taxon>
        <taxon>Onygenales</taxon>
        <taxon>Onygenales incertae sedis</taxon>
        <taxon>Polytolypa</taxon>
    </lineage>
</organism>
<dbReference type="GO" id="GO:0046872">
    <property type="term" value="F:metal ion binding"/>
    <property type="evidence" value="ECO:0007669"/>
    <property type="project" value="UniProtKB-UniRule"/>
</dbReference>
<dbReference type="AlphaFoldDB" id="A0A2B7YPT2"/>
<gene>
    <name evidence="7" type="ORF">AJ80_02845</name>
</gene>
<evidence type="ECO:0000256" key="2">
    <source>
        <dbReference type="ARBA" id="ARBA00022723"/>
    </source>
</evidence>
<dbReference type="GO" id="GO:0019441">
    <property type="term" value="P:L-tryptophan catabolic process to kynurenine"/>
    <property type="evidence" value="ECO:0007669"/>
    <property type="project" value="UniProtKB-UniRule"/>
</dbReference>
<dbReference type="GO" id="GO:0020037">
    <property type="term" value="F:heme binding"/>
    <property type="evidence" value="ECO:0007669"/>
    <property type="project" value="UniProtKB-UniRule"/>
</dbReference>
<evidence type="ECO:0000256" key="6">
    <source>
        <dbReference type="SAM" id="MobiDB-lite"/>
    </source>
</evidence>
<feature type="region of interest" description="Disordered" evidence="6">
    <location>
        <begin position="394"/>
        <end position="416"/>
    </location>
</feature>
<dbReference type="OrthoDB" id="540174at2759"/>
<feature type="binding site" description="proximal binding residue" evidence="4">
    <location>
        <position position="380"/>
    </location>
    <ligand>
        <name>heme b</name>
        <dbReference type="ChEBI" id="CHEBI:60344"/>
    </ligand>
    <ligandPart>
        <name>Fe</name>
        <dbReference type="ChEBI" id="CHEBI:18248"/>
    </ligandPart>
</feature>
<name>A0A2B7YPT2_POLH7</name>
<reference evidence="7 8" key="1">
    <citation type="submission" date="2017-10" db="EMBL/GenBank/DDBJ databases">
        <title>Comparative genomics in systemic dimorphic fungi from Ajellomycetaceae.</title>
        <authorList>
            <person name="Munoz J.F."/>
            <person name="Mcewen J.G."/>
            <person name="Clay O.K."/>
            <person name="Cuomo C.A."/>
        </authorList>
    </citation>
    <scope>NUCLEOTIDE SEQUENCE [LARGE SCALE GENOMIC DNA]</scope>
    <source>
        <strain evidence="7 8">UAMH7299</strain>
    </source>
</reference>
<evidence type="ECO:0000256" key="4">
    <source>
        <dbReference type="PIRSR" id="PIRSR600898-1"/>
    </source>
</evidence>
<feature type="compositionally biased region" description="Basic and acidic residues" evidence="6">
    <location>
        <begin position="292"/>
        <end position="306"/>
    </location>
</feature>
<dbReference type="FunFam" id="1.20.58.480:FF:000004">
    <property type="entry name" value="Indoleamine 2,3-dioxygenase subfamily"/>
    <property type="match status" value="1"/>
</dbReference>
<proteinExistence type="inferred from homology"/>
<dbReference type="Gene3D" id="1.20.58.480">
    <property type="match status" value="1"/>
</dbReference>
<dbReference type="Proteomes" id="UP000224634">
    <property type="component" value="Unassembled WGS sequence"/>
</dbReference>
<dbReference type="EC" id="1.13.11.52" evidence="5"/>
<sequence>MFPPVPILADYGISLDRGFLPPETPLQSLPDPYYSKWEGIVANLQALLLSQRLRGTIESMPVLSTSKLQTEPEWRRAYVLLVFMLHGYIWGGDTPAERIPPPITIPLLKVSSHLELPPVATYAGVCLWNYRPLFPDEPADELDNLATLHTFTGSLDEQWFYLISVAIEARGAPTLPLMLRAISAARSGDSDTVTECLRDLAEALDDISSLLQRMYENCDPHVFYHRIRPFLAGSRGMADAGLPNGIFYDDGTGKEPTYEQYGGGSNAQSSIIQFFDIVLGIEHRPTGVTRASMDRASKDPIKKNVSTDDSVAGSGLAPKPRHNFIQEMQAYMPGPHRRFLEHVTSVANIRAYVDSHRSDRALCIAYDSCLAMLRALRDKHIQMVSRYIIIKSRESRGQPRSSSPHARTAAGGMAMAGPSITTTTRINLAHVKTDEKGRPGKLRGTGGTALIPFLKQARDETGEPSIDAWAKRLLSNGPADASTFKLGKVDEHADGQIEVVGLAGTWSMDESEGGLCHW</sequence>
<comment type="catalytic activity">
    <reaction evidence="5">
        <text>L-tryptophan + O2 = N-formyl-L-kynurenine</text>
        <dbReference type="Rhea" id="RHEA:24536"/>
        <dbReference type="ChEBI" id="CHEBI:15379"/>
        <dbReference type="ChEBI" id="CHEBI:57912"/>
        <dbReference type="ChEBI" id="CHEBI:58629"/>
    </reaction>
</comment>
<evidence type="ECO:0000313" key="7">
    <source>
        <dbReference type="EMBL" id="PGH23071.1"/>
    </source>
</evidence>
<dbReference type="Pfam" id="PF01231">
    <property type="entry name" value="IDO"/>
    <property type="match status" value="1"/>
</dbReference>
<keyword evidence="3 4" id="KW-0408">Iron</keyword>
<dbReference type="STRING" id="1447883.A0A2B7YPT2"/>
<keyword evidence="8" id="KW-1185">Reference proteome</keyword>
<dbReference type="GO" id="GO:0005737">
    <property type="term" value="C:cytoplasm"/>
    <property type="evidence" value="ECO:0007669"/>
    <property type="project" value="TreeGrafter"/>
</dbReference>
<evidence type="ECO:0000313" key="8">
    <source>
        <dbReference type="Proteomes" id="UP000224634"/>
    </source>
</evidence>
<dbReference type="GO" id="GO:0033754">
    <property type="term" value="F:indoleamine 2,3-dioxygenase activity"/>
    <property type="evidence" value="ECO:0007669"/>
    <property type="project" value="UniProtKB-EC"/>
</dbReference>
<feature type="region of interest" description="Disordered" evidence="6">
    <location>
        <begin position="289"/>
        <end position="318"/>
    </location>
</feature>
<accession>A0A2B7YPT2</accession>
<dbReference type="PANTHER" id="PTHR28657:SF5">
    <property type="entry name" value="INDOLEAMINE 2,3-DIOXYGENASE"/>
    <property type="match status" value="1"/>
</dbReference>
<comment type="similarity">
    <text evidence="1 5">Belongs to the indoleamine 2,3-dioxygenase family.</text>
</comment>